<dbReference type="InterPro" id="IPR036390">
    <property type="entry name" value="WH_DNA-bd_sf"/>
</dbReference>
<evidence type="ECO:0000313" key="1">
    <source>
        <dbReference type="EMBL" id="KAB7887425.1"/>
    </source>
</evidence>
<dbReference type="AlphaFoldDB" id="A0A6L4WRK6"/>
<dbReference type="NCBIfam" id="TIGR04176">
    <property type="entry name" value="MarR_EPS"/>
    <property type="match status" value="1"/>
</dbReference>
<gene>
    <name evidence="1" type="ORF">GBG19_10790</name>
</gene>
<dbReference type="SUPFAM" id="SSF46785">
    <property type="entry name" value="Winged helix' DNA-binding domain"/>
    <property type="match status" value="1"/>
</dbReference>
<accession>A0A6L4WRK6</accession>
<comment type="caution">
    <text evidence="1">The sequence shown here is derived from an EMBL/GenBank/DDBJ whole genome shotgun (WGS) entry which is preliminary data.</text>
</comment>
<organism evidence="1 2">
    <name type="scientific">Poseidonibacter ostreae</name>
    <dbReference type="NCBI Taxonomy" id="2654171"/>
    <lineage>
        <taxon>Bacteria</taxon>
        <taxon>Pseudomonadati</taxon>
        <taxon>Campylobacterota</taxon>
        <taxon>Epsilonproteobacteria</taxon>
        <taxon>Campylobacterales</taxon>
        <taxon>Arcobacteraceae</taxon>
        <taxon>Poseidonibacter</taxon>
    </lineage>
</organism>
<sequence>MSSQEEIELKILKNTGKVISQKTLAEDIGYSVGKVNFVLKGLLSKGYIKAEKFINSDKKLQYKYILTQEGFKEKVIITERFIKRKKEEYDELQADLEKYKEENIYTNTTSEGRI</sequence>
<dbReference type="RefSeq" id="WP_152279801.1">
    <property type="nucleotide sequence ID" value="NZ_WFKK01000032.1"/>
</dbReference>
<dbReference type="InterPro" id="IPR026433">
    <property type="entry name" value="MarR_EPS"/>
</dbReference>
<dbReference type="EMBL" id="WFKK01000032">
    <property type="protein sequence ID" value="KAB7887425.1"/>
    <property type="molecule type" value="Genomic_DNA"/>
</dbReference>
<name>A0A6L4WRK6_9BACT</name>
<dbReference type="Gene3D" id="1.10.10.10">
    <property type="entry name" value="Winged helix-like DNA-binding domain superfamily/Winged helix DNA-binding domain"/>
    <property type="match status" value="1"/>
</dbReference>
<proteinExistence type="predicted"/>
<evidence type="ECO:0000313" key="2">
    <source>
        <dbReference type="Proteomes" id="UP000472839"/>
    </source>
</evidence>
<dbReference type="Pfam" id="PF13412">
    <property type="entry name" value="HTH_24"/>
    <property type="match status" value="1"/>
</dbReference>
<dbReference type="Proteomes" id="UP000472839">
    <property type="component" value="Unassembled WGS sequence"/>
</dbReference>
<reference evidence="1 2" key="1">
    <citation type="submission" date="2019-10" db="EMBL/GenBank/DDBJ databases">
        <title>Poseidonibacter ostreae sp. nov., isolated from the gut of the Ostrea denselamellosa.</title>
        <authorList>
            <person name="Choi A."/>
        </authorList>
    </citation>
    <scope>NUCLEOTIDE SEQUENCE [LARGE SCALE GENOMIC DNA]</scope>
    <source>
        <strain evidence="1 2">SJOD-M-33</strain>
    </source>
</reference>
<dbReference type="InterPro" id="IPR036388">
    <property type="entry name" value="WH-like_DNA-bd_sf"/>
</dbReference>
<protein>
    <submittedName>
        <fullName evidence="1">MarR family EPS-associated transcriptional regulator</fullName>
    </submittedName>
</protein>